<dbReference type="Proteomes" id="UP000298663">
    <property type="component" value="Unassembled WGS sequence"/>
</dbReference>
<evidence type="ECO:0000313" key="4">
    <source>
        <dbReference type="Proteomes" id="UP000298663"/>
    </source>
</evidence>
<evidence type="ECO:0000313" key="3">
    <source>
        <dbReference type="EMBL" id="TKR61608.1"/>
    </source>
</evidence>
<name>A0A4U5LZ49_STECR</name>
<feature type="region of interest" description="Disordered" evidence="1">
    <location>
        <begin position="206"/>
        <end position="285"/>
    </location>
</feature>
<accession>A0A4U5LZ49</accession>
<dbReference type="EMBL" id="AZBU02000011">
    <property type="protein sequence ID" value="TKR61608.1"/>
    <property type="molecule type" value="Genomic_DNA"/>
</dbReference>
<keyword evidence="4" id="KW-1185">Reference proteome</keyword>
<reference evidence="3 4" key="2">
    <citation type="journal article" date="2019" name="G3 (Bethesda)">
        <title>Hybrid Assembly of the Genome of the Entomopathogenic Nematode Steinernema carpocapsae Identifies the X-Chromosome.</title>
        <authorList>
            <person name="Serra L."/>
            <person name="Macchietto M."/>
            <person name="Macias-Munoz A."/>
            <person name="McGill C.J."/>
            <person name="Rodriguez I.M."/>
            <person name="Rodriguez B."/>
            <person name="Murad R."/>
            <person name="Mortazavi A."/>
        </authorList>
    </citation>
    <scope>NUCLEOTIDE SEQUENCE [LARGE SCALE GENOMIC DNA]</scope>
    <source>
        <strain evidence="3 4">ALL</strain>
    </source>
</reference>
<evidence type="ECO:0000256" key="2">
    <source>
        <dbReference type="SAM" id="Phobius"/>
    </source>
</evidence>
<keyword evidence="2" id="KW-0812">Transmembrane</keyword>
<sequence length="285" mass="32590">MFTCTYAYNILTSHGSLLRKKNATRLRSPVWPVLFSETPCTWKRFLSDCLLSIQTLINESGLTKFTLFCNFRAVVLFSFYRPTFKEEFGMPNSTSTTFKLLLLVLAFFVTIHAVQAEEQHQYDTGYPQPAVAYKDKQRCEKRCNSILSLCREVDKSFVCEMDKTLLIVIVVMAILTGVLIPVLCISLYVCGIFAYVSHRLSKVAEDEEMLNDDKRRRGEHGSHDGTMETEIREKPVQRPGIKSVDFSESSYNERYSEEEGSGSGSQQPINYRSMSERPGRHKNPV</sequence>
<keyword evidence="2" id="KW-0472">Membrane</keyword>
<protein>
    <submittedName>
        <fullName evidence="3">Uncharacterized protein</fullName>
    </submittedName>
</protein>
<organism evidence="3 4">
    <name type="scientific">Steinernema carpocapsae</name>
    <name type="common">Entomopathogenic nematode</name>
    <dbReference type="NCBI Taxonomy" id="34508"/>
    <lineage>
        <taxon>Eukaryota</taxon>
        <taxon>Metazoa</taxon>
        <taxon>Ecdysozoa</taxon>
        <taxon>Nematoda</taxon>
        <taxon>Chromadorea</taxon>
        <taxon>Rhabditida</taxon>
        <taxon>Tylenchina</taxon>
        <taxon>Panagrolaimomorpha</taxon>
        <taxon>Strongyloidoidea</taxon>
        <taxon>Steinernematidae</taxon>
        <taxon>Steinernema</taxon>
    </lineage>
</organism>
<feature type="transmembrane region" description="Helical" evidence="2">
    <location>
        <begin position="165"/>
        <end position="196"/>
    </location>
</feature>
<reference evidence="3 4" key="1">
    <citation type="journal article" date="2015" name="Genome Biol.">
        <title>Comparative genomics of Steinernema reveals deeply conserved gene regulatory networks.</title>
        <authorList>
            <person name="Dillman A.R."/>
            <person name="Macchietto M."/>
            <person name="Porter C.F."/>
            <person name="Rogers A."/>
            <person name="Williams B."/>
            <person name="Antoshechkin I."/>
            <person name="Lee M.M."/>
            <person name="Goodwin Z."/>
            <person name="Lu X."/>
            <person name="Lewis E.E."/>
            <person name="Goodrich-Blair H."/>
            <person name="Stock S.P."/>
            <person name="Adams B.J."/>
            <person name="Sternberg P.W."/>
            <person name="Mortazavi A."/>
        </authorList>
    </citation>
    <scope>NUCLEOTIDE SEQUENCE [LARGE SCALE GENOMIC DNA]</scope>
    <source>
        <strain evidence="3 4">ALL</strain>
    </source>
</reference>
<dbReference type="OrthoDB" id="5796275at2759"/>
<proteinExistence type="predicted"/>
<gene>
    <name evidence="3" type="ORF">L596_028699</name>
</gene>
<evidence type="ECO:0000256" key="1">
    <source>
        <dbReference type="SAM" id="MobiDB-lite"/>
    </source>
</evidence>
<dbReference type="AlphaFoldDB" id="A0A4U5LZ49"/>
<comment type="caution">
    <text evidence="3">The sequence shown here is derived from an EMBL/GenBank/DDBJ whole genome shotgun (WGS) entry which is preliminary data.</text>
</comment>
<feature type="transmembrane region" description="Helical" evidence="2">
    <location>
        <begin position="96"/>
        <end position="114"/>
    </location>
</feature>
<feature type="compositionally biased region" description="Basic and acidic residues" evidence="1">
    <location>
        <begin position="211"/>
        <end position="236"/>
    </location>
</feature>
<keyword evidence="2" id="KW-1133">Transmembrane helix</keyword>